<name>A0AAV3NXY4_LITER</name>
<gene>
    <name evidence="2" type="ORF">LIER_35795</name>
</gene>
<proteinExistence type="predicted"/>
<keyword evidence="3" id="KW-1185">Reference proteome</keyword>
<dbReference type="Proteomes" id="UP001454036">
    <property type="component" value="Unassembled WGS sequence"/>
</dbReference>
<evidence type="ECO:0000313" key="2">
    <source>
        <dbReference type="EMBL" id="GAA0143702.1"/>
    </source>
</evidence>
<evidence type="ECO:0000313" key="3">
    <source>
        <dbReference type="Proteomes" id="UP001454036"/>
    </source>
</evidence>
<reference evidence="2 3" key="1">
    <citation type="submission" date="2024-01" db="EMBL/GenBank/DDBJ databases">
        <title>The complete chloroplast genome sequence of Lithospermum erythrorhizon: insights into the phylogenetic relationship among Boraginaceae species and the maternal lineages of purple gromwells.</title>
        <authorList>
            <person name="Okada T."/>
            <person name="Watanabe K."/>
        </authorList>
    </citation>
    <scope>NUCLEOTIDE SEQUENCE [LARGE SCALE GENOMIC DNA]</scope>
</reference>
<sequence>MNDYENMFSDLCRLLPQVHANERKKIERFLDGINWEIRTRLSFMNFVIFHEILNTTLQVELELTEFRTIGEKKGRQDIPRMSGQINSESQGRPFQHCRFSQSQFSTPATSSRFSFVGSVHRMAILSGGSLGSFQARPGDGSYFRCGRSGVGGSTSAFTPMEPVRGGFQWNHGGQSRVCGTQGREVGGR</sequence>
<evidence type="ECO:0000256" key="1">
    <source>
        <dbReference type="SAM" id="MobiDB-lite"/>
    </source>
</evidence>
<dbReference type="EMBL" id="BAABME010015931">
    <property type="protein sequence ID" value="GAA0143702.1"/>
    <property type="molecule type" value="Genomic_DNA"/>
</dbReference>
<protein>
    <submittedName>
        <fullName evidence="2">Uncharacterized protein</fullName>
    </submittedName>
</protein>
<feature type="region of interest" description="Disordered" evidence="1">
    <location>
        <begin position="168"/>
        <end position="188"/>
    </location>
</feature>
<comment type="caution">
    <text evidence="2">The sequence shown here is derived from an EMBL/GenBank/DDBJ whole genome shotgun (WGS) entry which is preliminary data.</text>
</comment>
<dbReference type="AlphaFoldDB" id="A0AAV3NXY4"/>
<organism evidence="2 3">
    <name type="scientific">Lithospermum erythrorhizon</name>
    <name type="common">Purple gromwell</name>
    <name type="synonym">Lithospermum officinale var. erythrorhizon</name>
    <dbReference type="NCBI Taxonomy" id="34254"/>
    <lineage>
        <taxon>Eukaryota</taxon>
        <taxon>Viridiplantae</taxon>
        <taxon>Streptophyta</taxon>
        <taxon>Embryophyta</taxon>
        <taxon>Tracheophyta</taxon>
        <taxon>Spermatophyta</taxon>
        <taxon>Magnoliopsida</taxon>
        <taxon>eudicotyledons</taxon>
        <taxon>Gunneridae</taxon>
        <taxon>Pentapetalae</taxon>
        <taxon>asterids</taxon>
        <taxon>lamiids</taxon>
        <taxon>Boraginales</taxon>
        <taxon>Boraginaceae</taxon>
        <taxon>Boraginoideae</taxon>
        <taxon>Lithospermeae</taxon>
        <taxon>Lithospermum</taxon>
    </lineage>
</organism>
<accession>A0AAV3NXY4</accession>